<dbReference type="GO" id="GO:0005737">
    <property type="term" value="C:cytoplasm"/>
    <property type="evidence" value="ECO:0007669"/>
    <property type="project" value="TreeGrafter"/>
</dbReference>
<dbReference type="EMBL" id="CP033019">
    <property type="protein sequence ID" value="AYM78765.1"/>
    <property type="molecule type" value="Genomic_DNA"/>
</dbReference>
<reference evidence="4 5" key="1">
    <citation type="submission" date="2018-10" db="EMBL/GenBank/DDBJ databases">
        <title>Effects of UV and annual dynamics of microbial communities in freshwater RAS systems.</title>
        <authorList>
            <person name="Bekkelund A.K."/>
            <person name="Hansen B.R."/>
            <person name="Stokken H."/>
            <person name="Eriksen B.F."/>
            <person name="Kashulin N.A."/>
        </authorList>
    </citation>
    <scope>NUCLEOTIDE SEQUENCE [LARGE SCALE GENOMIC DNA]</scope>
    <source>
        <strain evidence="4 5">BHSEK</strain>
    </source>
</reference>
<name>A0A3G2EIC4_9BURK</name>
<dbReference type="AlphaFoldDB" id="A0A3G2EIC4"/>
<dbReference type="Pfam" id="PF01170">
    <property type="entry name" value="UPF0020"/>
    <property type="match status" value="1"/>
</dbReference>
<dbReference type="SUPFAM" id="SSF53335">
    <property type="entry name" value="S-adenosyl-L-methionine-dependent methyltransferases"/>
    <property type="match status" value="1"/>
</dbReference>
<dbReference type="Gene3D" id="3.40.50.150">
    <property type="entry name" value="Vaccinia Virus protein VP39"/>
    <property type="match status" value="1"/>
</dbReference>
<sequence length="493" mass="55127">MQLNWHPYKYYPYERDFAKREIESLLSPASLNENAKGIILDNPNKPELANRLVYFSSIESETKIKHTEQSLLERSSGVETKRQATRYSAHGLHEYKGKFNPQVAKALLNIFRAEPGQIAFDPFCGSGTSLVECAHLGIKSVGTDINPLAVFLANAKLRALGVPAEQLRREALDALFRAKKLCPNIEPENERTEYLRSWFSVEQLLAIESLRLSIETTARLSSPILLAIGSNLLRDYSQQEPSDLRIRRRISELPILSFFDAFENAVEVMYARLKESQKTLGLINSDSVAINVDCKIPSGNEILLPQTFDLALTSPPYATALPYIDTQRLSLIWLGLIPPSEILPLESRLVGSREIRGESKSSLLKSLEENAANLPDQELQYCITLQNALSDSDGFRRQVVPRLLYRYFAGMSVAFSAVRKLMKPNAPFGLIVGGNHTTLNGTRFDINTPGHLASIAASCGWNHIETVPLQTYRRYGLHVNNATTTEALVILRA</sequence>
<evidence type="ECO:0000259" key="3">
    <source>
        <dbReference type="Pfam" id="PF01170"/>
    </source>
</evidence>
<dbReference type="InterPro" id="IPR000241">
    <property type="entry name" value="RlmKL-like_Mtase"/>
</dbReference>
<dbReference type="GO" id="GO:0032259">
    <property type="term" value="P:methylation"/>
    <property type="evidence" value="ECO:0007669"/>
    <property type="project" value="UniProtKB-KW"/>
</dbReference>
<keyword evidence="1 4" id="KW-0489">Methyltransferase</keyword>
<dbReference type="PANTHER" id="PTHR13370">
    <property type="entry name" value="RNA METHYLASE-RELATED"/>
    <property type="match status" value="1"/>
</dbReference>
<gene>
    <name evidence="4" type="ORF">D9M09_25480</name>
</gene>
<dbReference type="REBASE" id="276187">
    <property type="entry name" value="M1.JagBHSEKORF25480P"/>
</dbReference>
<evidence type="ECO:0000313" key="5">
    <source>
        <dbReference type="Proteomes" id="UP000279594"/>
    </source>
</evidence>
<dbReference type="InterPro" id="IPR029063">
    <property type="entry name" value="SAM-dependent_MTases_sf"/>
</dbReference>
<dbReference type="PANTHER" id="PTHR13370:SF3">
    <property type="entry name" value="TRNA (GUANINE(10)-N2)-METHYLTRANSFERASE HOMOLOG"/>
    <property type="match status" value="1"/>
</dbReference>
<evidence type="ECO:0000313" key="4">
    <source>
        <dbReference type="EMBL" id="AYM78765.1"/>
    </source>
</evidence>
<evidence type="ECO:0000256" key="1">
    <source>
        <dbReference type="ARBA" id="ARBA00022603"/>
    </source>
</evidence>
<keyword evidence="2" id="KW-0808">Transferase</keyword>
<dbReference type="Proteomes" id="UP000279594">
    <property type="component" value="Chromosome"/>
</dbReference>
<evidence type="ECO:0000256" key="2">
    <source>
        <dbReference type="ARBA" id="ARBA00022679"/>
    </source>
</evidence>
<accession>A0A3G2EIC4</accession>
<organism evidence="4 5">
    <name type="scientific">Janthinobacterium agaricidamnosum</name>
    <dbReference type="NCBI Taxonomy" id="55508"/>
    <lineage>
        <taxon>Bacteria</taxon>
        <taxon>Pseudomonadati</taxon>
        <taxon>Pseudomonadota</taxon>
        <taxon>Betaproteobacteria</taxon>
        <taxon>Burkholderiales</taxon>
        <taxon>Oxalobacteraceae</taxon>
        <taxon>Janthinobacterium</taxon>
    </lineage>
</organism>
<feature type="domain" description="Ribosomal RNA large subunit methyltransferase K/L-like methyltransferase" evidence="3">
    <location>
        <begin position="95"/>
        <end position="143"/>
    </location>
</feature>
<proteinExistence type="predicted"/>
<dbReference type="GO" id="GO:0008168">
    <property type="term" value="F:methyltransferase activity"/>
    <property type="evidence" value="ECO:0007669"/>
    <property type="project" value="UniProtKB-KW"/>
</dbReference>
<keyword evidence="5" id="KW-1185">Reference proteome</keyword>
<dbReference type="RefSeq" id="WP_121670662.1">
    <property type="nucleotide sequence ID" value="NZ_CP033019.1"/>
</dbReference>
<protein>
    <submittedName>
        <fullName evidence="4">DNA methylase</fullName>
    </submittedName>
</protein>